<keyword evidence="3" id="KW-1185">Reference proteome</keyword>
<comment type="caution">
    <text evidence="2">The sequence shown here is derived from an EMBL/GenBank/DDBJ whole genome shotgun (WGS) entry which is preliminary data.</text>
</comment>
<feature type="compositionally biased region" description="Basic and acidic residues" evidence="1">
    <location>
        <begin position="156"/>
        <end position="167"/>
    </location>
</feature>
<dbReference type="Proteomes" id="UP000494206">
    <property type="component" value="Unassembled WGS sequence"/>
</dbReference>
<evidence type="ECO:0000313" key="3">
    <source>
        <dbReference type="Proteomes" id="UP000494206"/>
    </source>
</evidence>
<dbReference type="EMBL" id="CADEPM010000002">
    <property type="protein sequence ID" value="CAB3399522.1"/>
    <property type="molecule type" value="Genomic_DNA"/>
</dbReference>
<gene>
    <name evidence="2" type="ORF">CBOVIS_LOCUS2623</name>
</gene>
<organism evidence="2 3">
    <name type="scientific">Caenorhabditis bovis</name>
    <dbReference type="NCBI Taxonomy" id="2654633"/>
    <lineage>
        <taxon>Eukaryota</taxon>
        <taxon>Metazoa</taxon>
        <taxon>Ecdysozoa</taxon>
        <taxon>Nematoda</taxon>
        <taxon>Chromadorea</taxon>
        <taxon>Rhabditida</taxon>
        <taxon>Rhabditina</taxon>
        <taxon>Rhabditomorpha</taxon>
        <taxon>Rhabditoidea</taxon>
        <taxon>Rhabditidae</taxon>
        <taxon>Peloderinae</taxon>
        <taxon>Caenorhabditis</taxon>
    </lineage>
</organism>
<evidence type="ECO:0000256" key="1">
    <source>
        <dbReference type="SAM" id="MobiDB-lite"/>
    </source>
</evidence>
<protein>
    <submittedName>
        <fullName evidence="2">Uncharacterized protein</fullName>
    </submittedName>
</protein>
<feature type="compositionally biased region" description="Basic and acidic residues" evidence="1">
    <location>
        <begin position="101"/>
        <end position="111"/>
    </location>
</feature>
<accession>A0A8S1E6W7</accession>
<feature type="region of interest" description="Disordered" evidence="1">
    <location>
        <begin position="99"/>
        <end position="187"/>
    </location>
</feature>
<reference evidence="2 3" key="1">
    <citation type="submission" date="2020-04" db="EMBL/GenBank/DDBJ databases">
        <authorList>
            <person name="Laetsch R D."/>
            <person name="Stevens L."/>
            <person name="Kumar S."/>
            <person name="Blaxter L. M."/>
        </authorList>
    </citation>
    <scope>NUCLEOTIDE SEQUENCE [LARGE SCALE GENOMIC DNA]</scope>
</reference>
<feature type="compositionally biased region" description="Basic and acidic residues" evidence="1">
    <location>
        <begin position="119"/>
        <end position="129"/>
    </location>
</feature>
<proteinExistence type="predicted"/>
<dbReference type="OrthoDB" id="5832300at2759"/>
<dbReference type="AlphaFoldDB" id="A0A8S1E6W7"/>
<name>A0A8S1E6W7_9PELO</name>
<sequence length="274" mass="31546">MPNGYRSQPITGFTGYIPGAKWQVGSKYVPPSYSNAERVMNDDRMELEQARTRGSDGYDKMSSSDTNTMKNFSEMSNEELREQLQQMQMNMQQLQLAMSAQREERPIERDIPGNARSSRRVERMDEQSKQRSKSVPKKVESNPFDGVESGWWSKGEVQRNKERREIADSGYTISGGNFEQRPPSRKRQSRRFEMADSEENDIPAAGYSGHIQGLRQIGVGKSFNTAAKQAKKEYIERRRTYSGSRDILNNRMRGVQYSDEEVLNNTVKLPDNRF</sequence>
<evidence type="ECO:0000313" key="2">
    <source>
        <dbReference type="EMBL" id="CAB3399522.1"/>
    </source>
</evidence>